<feature type="transmembrane region" description="Helical" evidence="10">
    <location>
        <begin position="47"/>
        <end position="73"/>
    </location>
</feature>
<name>A0ABS2GAP5_9FIRM</name>
<evidence type="ECO:0000256" key="1">
    <source>
        <dbReference type="ARBA" id="ARBA00022475"/>
    </source>
</evidence>
<dbReference type="HAMAP" id="MF_01043">
    <property type="entry name" value="PlsY"/>
    <property type="match status" value="1"/>
</dbReference>
<comment type="pathway">
    <text evidence="10">Lipid metabolism; phospholipid metabolism.</text>
</comment>
<evidence type="ECO:0000256" key="9">
    <source>
        <dbReference type="ARBA" id="ARBA00023264"/>
    </source>
</evidence>
<evidence type="ECO:0000313" key="12">
    <source>
        <dbReference type="Proteomes" id="UP000729290"/>
    </source>
</evidence>
<gene>
    <name evidence="10 11" type="primary">plsY</name>
    <name evidence="11" type="ORF">H9X83_10125</name>
</gene>
<comment type="subcellular location">
    <subcellularLocation>
        <location evidence="10">Cell membrane</location>
        <topology evidence="10">Multi-pass membrane protein</topology>
    </subcellularLocation>
</comment>
<comment type="catalytic activity">
    <reaction evidence="10">
        <text>an acyl phosphate + sn-glycerol 3-phosphate = a 1-acyl-sn-glycero-3-phosphate + phosphate</text>
        <dbReference type="Rhea" id="RHEA:34075"/>
        <dbReference type="ChEBI" id="CHEBI:43474"/>
        <dbReference type="ChEBI" id="CHEBI:57597"/>
        <dbReference type="ChEBI" id="CHEBI:57970"/>
        <dbReference type="ChEBI" id="CHEBI:59918"/>
        <dbReference type="EC" id="2.3.1.275"/>
    </reaction>
</comment>
<dbReference type="Proteomes" id="UP000729290">
    <property type="component" value="Unassembled WGS sequence"/>
</dbReference>
<evidence type="ECO:0000256" key="2">
    <source>
        <dbReference type="ARBA" id="ARBA00022516"/>
    </source>
</evidence>
<keyword evidence="5 10" id="KW-1133">Transmembrane helix</keyword>
<keyword evidence="6 10" id="KW-0443">Lipid metabolism</keyword>
<feature type="transmembrane region" description="Helical" evidence="10">
    <location>
        <begin position="6"/>
        <end position="26"/>
    </location>
</feature>
<keyword evidence="12" id="KW-1185">Reference proteome</keyword>
<dbReference type="EC" id="2.3.1.275" evidence="10"/>
<reference evidence="11 12" key="1">
    <citation type="journal article" date="2021" name="Sci. Rep.">
        <title>The distribution of antibiotic resistance genes in chicken gut microbiota commensals.</title>
        <authorList>
            <person name="Juricova H."/>
            <person name="Matiasovicova J."/>
            <person name="Kubasova T."/>
            <person name="Cejkova D."/>
            <person name="Rychlik I."/>
        </authorList>
    </citation>
    <scope>NUCLEOTIDE SEQUENCE [LARGE SCALE GENOMIC DNA]</scope>
    <source>
        <strain evidence="11 12">An431b</strain>
    </source>
</reference>
<proteinExistence type="inferred from homology"/>
<evidence type="ECO:0000256" key="5">
    <source>
        <dbReference type="ARBA" id="ARBA00022989"/>
    </source>
</evidence>
<comment type="subunit">
    <text evidence="10">Probably interacts with PlsX.</text>
</comment>
<keyword evidence="11" id="KW-0012">Acyltransferase</keyword>
<organism evidence="11 12">
    <name type="scientific">Anaerotignum lactatifermentans</name>
    <dbReference type="NCBI Taxonomy" id="160404"/>
    <lineage>
        <taxon>Bacteria</taxon>
        <taxon>Bacillati</taxon>
        <taxon>Bacillota</taxon>
        <taxon>Clostridia</taxon>
        <taxon>Lachnospirales</taxon>
        <taxon>Anaerotignaceae</taxon>
        <taxon>Anaerotignum</taxon>
    </lineage>
</organism>
<dbReference type="InterPro" id="IPR003811">
    <property type="entry name" value="G3P_acylTferase_PlsY"/>
</dbReference>
<accession>A0ABS2GAP5</accession>
<dbReference type="PANTHER" id="PTHR30309:SF0">
    <property type="entry name" value="GLYCEROL-3-PHOSPHATE ACYLTRANSFERASE-RELATED"/>
    <property type="match status" value="1"/>
</dbReference>
<evidence type="ECO:0000256" key="8">
    <source>
        <dbReference type="ARBA" id="ARBA00023209"/>
    </source>
</evidence>
<evidence type="ECO:0000256" key="4">
    <source>
        <dbReference type="ARBA" id="ARBA00022692"/>
    </source>
</evidence>
<keyword evidence="7 10" id="KW-0472">Membrane</keyword>
<dbReference type="Pfam" id="PF02660">
    <property type="entry name" value="G3P_acyltransf"/>
    <property type="match status" value="1"/>
</dbReference>
<keyword evidence="9 10" id="KW-1208">Phospholipid metabolism</keyword>
<keyword evidence="4 10" id="KW-0812">Transmembrane</keyword>
<sequence>MFRLICLAIGYAIGCIQTAFIMGKLCKTDLSKKGSGNLGTTNALRVLGFKAGAVTFIGDILKGVVSFLVASWIFPDQAFLAGIYGCAGTILGHDFPFYLHFKGGKGIAATIGMVLCIGLTQSWQLLAVSYVIGLGAAVLTKYISVGSILFSICICASAWVFGLPMEAAVVLTALSALALWKHRSNMKRLLEGNENKFTLTKKV</sequence>
<protein>
    <recommendedName>
        <fullName evidence="10">Glycerol-3-phosphate acyltransferase</fullName>
    </recommendedName>
    <alternativeName>
        <fullName evidence="10">Acyl-PO4 G3P acyltransferase</fullName>
    </alternativeName>
    <alternativeName>
        <fullName evidence="10">Acyl-phosphate--glycerol-3-phosphate acyltransferase</fullName>
    </alternativeName>
    <alternativeName>
        <fullName evidence="10">G3P acyltransferase</fullName>
        <shortName evidence="10">GPAT</shortName>
        <ecNumber evidence="10">2.3.1.275</ecNumber>
    </alternativeName>
    <alternativeName>
        <fullName evidence="10">Lysophosphatidic acid synthase</fullName>
        <shortName evidence="10">LPA synthase</shortName>
    </alternativeName>
</protein>
<comment type="caution">
    <text evidence="10">Lacks conserved residue(s) required for the propagation of feature annotation.</text>
</comment>
<dbReference type="NCBIfam" id="TIGR00023">
    <property type="entry name" value="glycerol-3-phosphate 1-O-acyltransferase PlsY"/>
    <property type="match status" value="1"/>
</dbReference>
<evidence type="ECO:0000256" key="10">
    <source>
        <dbReference type="HAMAP-Rule" id="MF_01043"/>
    </source>
</evidence>
<evidence type="ECO:0000256" key="3">
    <source>
        <dbReference type="ARBA" id="ARBA00022679"/>
    </source>
</evidence>
<dbReference type="SMART" id="SM01207">
    <property type="entry name" value="G3P_acyltransf"/>
    <property type="match status" value="1"/>
</dbReference>
<keyword evidence="3 10" id="KW-0808">Transferase</keyword>
<keyword evidence="2 10" id="KW-0444">Lipid biosynthesis</keyword>
<feature type="transmembrane region" description="Helical" evidence="10">
    <location>
        <begin position="148"/>
        <end position="180"/>
    </location>
</feature>
<evidence type="ECO:0000256" key="7">
    <source>
        <dbReference type="ARBA" id="ARBA00023136"/>
    </source>
</evidence>
<dbReference type="PANTHER" id="PTHR30309">
    <property type="entry name" value="INNER MEMBRANE PROTEIN YGIH"/>
    <property type="match status" value="1"/>
</dbReference>
<evidence type="ECO:0000256" key="6">
    <source>
        <dbReference type="ARBA" id="ARBA00023098"/>
    </source>
</evidence>
<dbReference type="GO" id="GO:0004366">
    <property type="term" value="F:glycerol-3-phosphate O-acyltransferase activity"/>
    <property type="evidence" value="ECO:0007669"/>
    <property type="project" value="UniProtKB-EC"/>
</dbReference>
<keyword evidence="8 10" id="KW-0594">Phospholipid biosynthesis</keyword>
<comment type="similarity">
    <text evidence="10">Belongs to the PlsY family.</text>
</comment>
<dbReference type="RefSeq" id="WP_205132873.1">
    <property type="nucleotide sequence ID" value="NZ_JACSNT010000003.1"/>
</dbReference>
<evidence type="ECO:0000313" key="11">
    <source>
        <dbReference type="EMBL" id="MBM6878506.1"/>
    </source>
</evidence>
<comment type="caution">
    <text evidence="11">The sequence shown here is derived from an EMBL/GenBank/DDBJ whole genome shotgun (WGS) entry which is preliminary data.</text>
</comment>
<comment type="function">
    <text evidence="10">Catalyzes the transfer of an acyl group from acyl-phosphate (acyl-PO(4)) to glycerol-3-phosphate (G3P) to form lysophosphatidic acid (LPA). This enzyme utilizes acyl-phosphate as fatty acyl donor, but not acyl-CoA or acyl-ACP.</text>
</comment>
<dbReference type="EMBL" id="JACSNV010000015">
    <property type="protein sequence ID" value="MBM6878506.1"/>
    <property type="molecule type" value="Genomic_DNA"/>
</dbReference>
<keyword evidence="1 10" id="KW-1003">Cell membrane</keyword>